<feature type="transmembrane region" description="Helical" evidence="1">
    <location>
        <begin position="21"/>
        <end position="43"/>
    </location>
</feature>
<dbReference type="EMBL" id="JAATJH010000001">
    <property type="protein sequence ID" value="NJC24823.1"/>
    <property type="molecule type" value="Genomic_DNA"/>
</dbReference>
<dbReference type="Proteomes" id="UP000770785">
    <property type="component" value="Unassembled WGS sequence"/>
</dbReference>
<dbReference type="RefSeq" id="WP_168035628.1">
    <property type="nucleotide sequence ID" value="NZ_JAATJH010000001.1"/>
</dbReference>
<evidence type="ECO:0000256" key="1">
    <source>
        <dbReference type="SAM" id="Phobius"/>
    </source>
</evidence>
<name>A0ABX0X731_9BACT</name>
<feature type="transmembrane region" description="Helical" evidence="1">
    <location>
        <begin position="292"/>
        <end position="310"/>
    </location>
</feature>
<comment type="caution">
    <text evidence="2">The sequence shown here is derived from an EMBL/GenBank/DDBJ whole genome shotgun (WGS) entry which is preliminary data.</text>
</comment>
<proteinExistence type="predicted"/>
<gene>
    <name evidence="2" type="ORF">GGR27_000304</name>
</gene>
<organism evidence="2 3">
    <name type="scientific">Neolewinella antarctica</name>
    <dbReference type="NCBI Taxonomy" id="442734"/>
    <lineage>
        <taxon>Bacteria</taxon>
        <taxon>Pseudomonadati</taxon>
        <taxon>Bacteroidota</taxon>
        <taxon>Saprospiria</taxon>
        <taxon>Saprospirales</taxon>
        <taxon>Lewinellaceae</taxon>
        <taxon>Neolewinella</taxon>
    </lineage>
</organism>
<keyword evidence="3" id="KW-1185">Reference proteome</keyword>
<evidence type="ECO:0008006" key="4">
    <source>
        <dbReference type="Google" id="ProtNLM"/>
    </source>
</evidence>
<feature type="transmembrane region" description="Helical" evidence="1">
    <location>
        <begin position="112"/>
        <end position="130"/>
    </location>
</feature>
<feature type="transmembrane region" description="Helical" evidence="1">
    <location>
        <begin position="55"/>
        <end position="72"/>
    </location>
</feature>
<evidence type="ECO:0000313" key="3">
    <source>
        <dbReference type="Proteomes" id="UP000770785"/>
    </source>
</evidence>
<keyword evidence="1" id="KW-0472">Membrane</keyword>
<sequence>MIHQNKERPFLNLTAGSDAGYQVLTKACFLFLATTTAALTYSSYREAVSGFLPDWAFITGLAFTIIGLYVIIDHRLDGDLLDHWKTKDQLRNADLRIADKQSARRYLRKRGAVLWIRFALTLTSSIWAGSEISYLSTPPPDYDGYTTHITDHSERQAIRETEALASFRYVQSRHSGDVSSATRSGKRLVAAAVASGNPDQRSMYARNPGYFSPPPRGKWYATNLAYAKRIDAARTEQTKLLAAATADLTEAKGALARVQGSLASDSTATAILSLARHQVGSYDATLASRTNFIILLDVVAALLGLLGLRIRYLRLKAAGWEEPAAKRNVYSLIAQWRDAQWESFLSQLEEWLGLDIDGNGTIGTTGMTATPPASAGFQIVAAQGTPPQPAPIPAGSAGFFFRRSPTPSPQGTPLTPAPASTPVTSVATGSYGVTSNIVATPAPNPLVATNAPQTVATPITEAIPPPDAVTRLNGWKSMMSSYNSYMNPTRKETEIVLNRRADLLDGMACESRALAEMGWAIDKREGRTGAYFLRPV</sequence>
<protein>
    <recommendedName>
        <fullName evidence="4">SMODS and SLOG-associating 2TM effector domain-containing protein</fullName>
    </recommendedName>
</protein>
<keyword evidence="1" id="KW-0812">Transmembrane</keyword>
<evidence type="ECO:0000313" key="2">
    <source>
        <dbReference type="EMBL" id="NJC24823.1"/>
    </source>
</evidence>
<reference evidence="2 3" key="1">
    <citation type="submission" date="2020-03" db="EMBL/GenBank/DDBJ databases">
        <title>Genomic Encyclopedia of Type Strains, Phase IV (KMG-IV): sequencing the most valuable type-strain genomes for metagenomic binning, comparative biology and taxonomic classification.</title>
        <authorList>
            <person name="Goeker M."/>
        </authorList>
    </citation>
    <scope>NUCLEOTIDE SEQUENCE [LARGE SCALE GENOMIC DNA]</scope>
    <source>
        <strain evidence="2 3">DSM 105096</strain>
    </source>
</reference>
<accession>A0ABX0X731</accession>
<keyword evidence="1" id="KW-1133">Transmembrane helix</keyword>